<feature type="binding site" evidence="9">
    <location>
        <position position="184"/>
    </location>
    <ligand>
        <name>NAD(+)</name>
        <dbReference type="ChEBI" id="CHEBI:57540"/>
    </ligand>
</feature>
<keyword evidence="7 9" id="KW-0520">NAD</keyword>
<keyword evidence="5 9" id="KW-0067">ATP-binding</keyword>
<dbReference type="InterPro" id="IPR017437">
    <property type="entry name" value="ATP-NAD_kinase_PpnK-typ_C"/>
</dbReference>
<dbReference type="Pfam" id="PF01513">
    <property type="entry name" value="NAD_kinase"/>
    <property type="match status" value="1"/>
</dbReference>
<evidence type="ECO:0000313" key="11">
    <source>
        <dbReference type="Proteomes" id="UP000438182"/>
    </source>
</evidence>
<feature type="binding site" evidence="9">
    <location>
        <begin position="154"/>
        <end position="155"/>
    </location>
    <ligand>
        <name>NAD(+)</name>
        <dbReference type="ChEBI" id="CHEBI:57540"/>
    </ligand>
</feature>
<proteinExistence type="inferred from homology"/>
<comment type="cofactor">
    <cofactor evidence="9">
        <name>a divalent metal cation</name>
        <dbReference type="ChEBI" id="CHEBI:60240"/>
    </cofactor>
</comment>
<comment type="caution">
    <text evidence="9">Lacks conserved residue(s) required for the propagation of feature annotation.</text>
</comment>
<feature type="binding site" evidence="9">
    <location>
        <position position="165"/>
    </location>
    <ligand>
        <name>NAD(+)</name>
        <dbReference type="ChEBI" id="CHEBI:57540"/>
    </ligand>
</feature>
<dbReference type="RefSeq" id="WP_160426540.1">
    <property type="nucleotide sequence ID" value="NZ_WSTA01000085.1"/>
</dbReference>
<dbReference type="HAMAP" id="MF_00361">
    <property type="entry name" value="NAD_kinase"/>
    <property type="match status" value="1"/>
</dbReference>
<evidence type="ECO:0000313" key="10">
    <source>
        <dbReference type="EMBL" id="MWB99884.1"/>
    </source>
</evidence>
<comment type="subcellular location">
    <subcellularLocation>
        <location evidence="9">Cytoplasm</location>
    </subcellularLocation>
</comment>
<dbReference type="PANTHER" id="PTHR20275:SF0">
    <property type="entry name" value="NAD KINASE"/>
    <property type="match status" value="1"/>
</dbReference>
<dbReference type="Pfam" id="PF20143">
    <property type="entry name" value="NAD_kinase_C"/>
    <property type="match status" value="1"/>
</dbReference>
<comment type="function">
    <text evidence="9">Involved in the regulation of the intracellular balance of NAD and NADP, and is a key enzyme in the biosynthesis of NADP. Catalyzes specifically the phosphorylation on 2'-hydroxyl of the adenosine moiety of NAD to yield NADP.</text>
</comment>
<evidence type="ECO:0000256" key="2">
    <source>
        <dbReference type="ARBA" id="ARBA00022679"/>
    </source>
</evidence>
<evidence type="ECO:0000256" key="3">
    <source>
        <dbReference type="ARBA" id="ARBA00022741"/>
    </source>
</evidence>
<dbReference type="AlphaFoldDB" id="A0A6I4P7P7"/>
<dbReference type="InterPro" id="IPR002504">
    <property type="entry name" value="NADK"/>
</dbReference>
<comment type="similarity">
    <text evidence="9">Belongs to the NAD kinase family.</text>
</comment>
<dbReference type="InterPro" id="IPR017438">
    <property type="entry name" value="ATP-NAD_kinase_N"/>
</dbReference>
<keyword evidence="4 9" id="KW-0418">Kinase</keyword>
<dbReference type="GO" id="GO:0003951">
    <property type="term" value="F:NAD+ kinase activity"/>
    <property type="evidence" value="ECO:0007669"/>
    <property type="project" value="UniProtKB-UniRule"/>
</dbReference>
<gene>
    <name evidence="9" type="primary">nadK</name>
    <name evidence="10" type="ORF">GB864_15160</name>
</gene>
<dbReference type="GO" id="GO:0005737">
    <property type="term" value="C:cytoplasm"/>
    <property type="evidence" value="ECO:0007669"/>
    <property type="project" value="UniProtKB-SubCell"/>
</dbReference>
<dbReference type="GO" id="GO:0005524">
    <property type="term" value="F:ATP binding"/>
    <property type="evidence" value="ECO:0007669"/>
    <property type="project" value="UniProtKB-KW"/>
</dbReference>
<dbReference type="InterPro" id="IPR016064">
    <property type="entry name" value="NAD/diacylglycerol_kinase_sf"/>
</dbReference>
<dbReference type="GO" id="GO:0006741">
    <property type="term" value="P:NADP+ biosynthetic process"/>
    <property type="evidence" value="ECO:0007669"/>
    <property type="project" value="UniProtKB-UniRule"/>
</dbReference>
<evidence type="ECO:0000256" key="4">
    <source>
        <dbReference type="ARBA" id="ARBA00022777"/>
    </source>
</evidence>
<dbReference type="GO" id="GO:0046872">
    <property type="term" value="F:metal ion binding"/>
    <property type="evidence" value="ECO:0007669"/>
    <property type="project" value="UniProtKB-UniRule"/>
</dbReference>
<keyword evidence="1 9" id="KW-0963">Cytoplasm</keyword>
<evidence type="ECO:0000256" key="1">
    <source>
        <dbReference type="ARBA" id="ARBA00022490"/>
    </source>
</evidence>
<keyword evidence="6 9" id="KW-0521">NADP</keyword>
<evidence type="ECO:0000256" key="9">
    <source>
        <dbReference type="HAMAP-Rule" id="MF_00361"/>
    </source>
</evidence>
<dbReference type="EC" id="2.7.1.23" evidence="9"/>
<dbReference type="NCBIfam" id="NF002892">
    <property type="entry name" value="PRK03372.1"/>
    <property type="match status" value="1"/>
</dbReference>
<reference evidence="10 11" key="1">
    <citation type="submission" date="2019-12" db="EMBL/GenBank/DDBJ databases">
        <authorList>
            <person name="Kim Y.S."/>
        </authorList>
    </citation>
    <scope>NUCLEOTIDE SEQUENCE [LARGE SCALE GENOMIC DNA]</scope>
    <source>
        <strain evidence="10 11">MMS17-SY077</strain>
    </source>
</reference>
<keyword evidence="11" id="KW-1185">Reference proteome</keyword>
<feature type="binding site" evidence="9">
    <location>
        <begin position="80"/>
        <end position="81"/>
    </location>
    <ligand>
        <name>NAD(+)</name>
        <dbReference type="ChEBI" id="CHEBI:57540"/>
    </ligand>
</feature>
<dbReference type="Gene3D" id="3.40.50.10330">
    <property type="entry name" value="Probable inorganic polyphosphate/atp-NAD kinase, domain 1"/>
    <property type="match status" value="1"/>
</dbReference>
<dbReference type="EMBL" id="WSTA01000085">
    <property type="protein sequence ID" value="MWB99884.1"/>
    <property type="molecule type" value="Genomic_DNA"/>
</dbReference>
<protein>
    <recommendedName>
        <fullName evidence="9">NAD kinase</fullName>
        <ecNumber evidence="9">2.7.1.23</ecNumber>
    </recommendedName>
    <alternativeName>
        <fullName evidence="9">ATP-dependent NAD kinase</fullName>
    </alternativeName>
</protein>
<feature type="binding site" evidence="9">
    <location>
        <begin position="195"/>
        <end position="200"/>
    </location>
    <ligand>
        <name>NAD(+)</name>
        <dbReference type="ChEBI" id="CHEBI:57540"/>
    </ligand>
</feature>
<feature type="active site" description="Proton acceptor" evidence="9">
    <location>
        <position position="80"/>
    </location>
</feature>
<keyword evidence="2 9" id="KW-0808">Transferase</keyword>
<evidence type="ECO:0000256" key="5">
    <source>
        <dbReference type="ARBA" id="ARBA00022840"/>
    </source>
</evidence>
<evidence type="ECO:0000256" key="7">
    <source>
        <dbReference type="ARBA" id="ARBA00023027"/>
    </source>
</evidence>
<dbReference type="GO" id="GO:0019674">
    <property type="term" value="P:NAD+ metabolic process"/>
    <property type="evidence" value="ECO:0007669"/>
    <property type="project" value="InterPro"/>
</dbReference>
<dbReference type="Proteomes" id="UP000438182">
    <property type="component" value="Unassembled WGS sequence"/>
</dbReference>
<name>A0A6I4P7P7_9MICO</name>
<keyword evidence="3 9" id="KW-0547">Nucleotide-binding</keyword>
<dbReference type="FunFam" id="2.60.200.30:FF:000007">
    <property type="entry name" value="NAD kinase"/>
    <property type="match status" value="1"/>
</dbReference>
<evidence type="ECO:0000256" key="6">
    <source>
        <dbReference type="ARBA" id="ARBA00022857"/>
    </source>
</evidence>
<accession>A0A6I4P7P7</accession>
<sequence>MTEDLASERYFLVFSHAQRESALEATVEVCAQLTGSGAVPVIADEQWDEIYEHDPALLDAAVRLTDVQSQIELVIVLGGDGTILRAGELVRDLDVPLLGVNLGHVGFLAEAERDDLGLTVARALAGDYFVEERLALAVEVEQAGEVVYSDWSLNEVTVEKAERERMLEVVVEVDGRPLESFGCDGIVMSTPTGSTAYAFSGGGPVVWPEVEALLLVPLAAHALFARPLVVAPDSFFAIELIERTGAHAVIWCDGRRSFELPPGARVLVRRAEMPVRFARLHDAPFTDRLVRKFSLPVVGWRGPARD</sequence>
<dbReference type="PANTHER" id="PTHR20275">
    <property type="entry name" value="NAD KINASE"/>
    <property type="match status" value="1"/>
</dbReference>
<dbReference type="Gene3D" id="2.60.200.30">
    <property type="entry name" value="Probable inorganic polyphosphate/atp-NAD kinase, domain 2"/>
    <property type="match status" value="1"/>
</dbReference>
<dbReference type="GO" id="GO:0051287">
    <property type="term" value="F:NAD binding"/>
    <property type="evidence" value="ECO:0007669"/>
    <property type="project" value="UniProtKB-ARBA"/>
</dbReference>
<organism evidence="10 11">
    <name type="scientific">Agromyces seonyuensis</name>
    <dbReference type="NCBI Taxonomy" id="2662446"/>
    <lineage>
        <taxon>Bacteria</taxon>
        <taxon>Bacillati</taxon>
        <taxon>Actinomycetota</taxon>
        <taxon>Actinomycetes</taxon>
        <taxon>Micrococcales</taxon>
        <taxon>Microbacteriaceae</taxon>
        <taxon>Agromyces</taxon>
    </lineage>
</organism>
<dbReference type="SUPFAM" id="SSF111331">
    <property type="entry name" value="NAD kinase/diacylglycerol kinase-like"/>
    <property type="match status" value="1"/>
</dbReference>
<comment type="catalytic activity">
    <reaction evidence="8 9">
        <text>NAD(+) + ATP = ADP + NADP(+) + H(+)</text>
        <dbReference type="Rhea" id="RHEA:18629"/>
        <dbReference type="ChEBI" id="CHEBI:15378"/>
        <dbReference type="ChEBI" id="CHEBI:30616"/>
        <dbReference type="ChEBI" id="CHEBI:57540"/>
        <dbReference type="ChEBI" id="CHEBI:58349"/>
        <dbReference type="ChEBI" id="CHEBI:456216"/>
        <dbReference type="EC" id="2.7.1.23"/>
    </reaction>
</comment>
<feature type="binding site" evidence="9">
    <location>
        <position position="219"/>
    </location>
    <ligand>
        <name>NAD(+)</name>
        <dbReference type="ChEBI" id="CHEBI:57540"/>
    </ligand>
</feature>
<feature type="binding site" evidence="9">
    <location>
        <position position="85"/>
    </location>
    <ligand>
        <name>NAD(+)</name>
        <dbReference type="ChEBI" id="CHEBI:57540"/>
    </ligand>
</feature>
<evidence type="ECO:0000256" key="8">
    <source>
        <dbReference type="ARBA" id="ARBA00047925"/>
    </source>
</evidence>
<comment type="caution">
    <text evidence="10">The sequence shown here is derived from an EMBL/GenBank/DDBJ whole genome shotgun (WGS) entry which is preliminary data.</text>
</comment>